<reference evidence="1 2" key="1">
    <citation type="submission" date="2014-02" db="EMBL/GenBank/DDBJ databases">
        <title>The genome sequence of the entomopathogenic fungus Metarhizium robertsii ARSEF 2575.</title>
        <authorList>
            <person name="Giuliano Garisto Donzelli B."/>
            <person name="Roe B.A."/>
            <person name="Macmil S.L."/>
            <person name="Krasnoff S.B."/>
            <person name="Gibson D.M."/>
        </authorList>
    </citation>
    <scope>NUCLEOTIDE SEQUENCE [LARGE SCALE GENOMIC DNA]</scope>
    <source>
        <strain evidence="1 2">ARSEF 2575</strain>
    </source>
</reference>
<comment type="caution">
    <text evidence="1">The sequence shown here is derived from an EMBL/GenBank/DDBJ whole genome shotgun (WGS) entry which is preliminary data.</text>
</comment>
<sequence length="343" mass="38908">MQKYIAAFETNHSIDRLPGARPTRILLGYWKPSSEVDPKDRHAAYGILCQDDSLRVRVVRETRDGRFVDGNFPSGAGSQIFYEEVEFEPHLQALSKEQIKEYCRIRQHQLDHGETSAERVENETKAVYEARIRAGTMAYRKPRKVTVPMFAASPLGDGDKHLNGQSSYVGPEFIQLRRTEVRSIQASPDEDERHTNGLQSIEIERIKALARREITRTEAAQSRADRQAIHREHAVTAAAAGNSSAATVAVANSEVTFENHSKTDSQIPFYKPEDMQRLHRVWARQETLRNKSSSENIKTYDGHKYERRTTGPFKGKLVSQGTIISIDGDDYVEYCVLTKPSVF</sequence>
<accession>A0A014MTJ5</accession>
<dbReference type="AlphaFoldDB" id="A0A014MTJ5"/>
<evidence type="ECO:0000313" key="1">
    <source>
        <dbReference type="EMBL" id="EXU94459.1"/>
    </source>
</evidence>
<gene>
    <name evidence="1" type="ORF">X797_012470</name>
</gene>
<proteinExistence type="predicted"/>
<dbReference type="HOGENOM" id="CLU_059216_0_0_1"/>
<dbReference type="EMBL" id="JELW01000345">
    <property type="protein sequence ID" value="EXU94459.1"/>
    <property type="molecule type" value="Genomic_DNA"/>
</dbReference>
<dbReference type="Proteomes" id="UP000030151">
    <property type="component" value="Unassembled WGS sequence"/>
</dbReference>
<name>A0A014MTJ5_9HYPO</name>
<organism evidence="1 2">
    <name type="scientific">Metarhizium robertsii</name>
    <dbReference type="NCBI Taxonomy" id="568076"/>
    <lineage>
        <taxon>Eukaryota</taxon>
        <taxon>Fungi</taxon>
        <taxon>Dikarya</taxon>
        <taxon>Ascomycota</taxon>
        <taxon>Pezizomycotina</taxon>
        <taxon>Sordariomycetes</taxon>
        <taxon>Hypocreomycetidae</taxon>
        <taxon>Hypocreales</taxon>
        <taxon>Clavicipitaceae</taxon>
        <taxon>Metarhizium</taxon>
    </lineage>
</organism>
<protein>
    <submittedName>
        <fullName evidence="1">Uncharacterized protein</fullName>
    </submittedName>
</protein>
<evidence type="ECO:0000313" key="2">
    <source>
        <dbReference type="Proteomes" id="UP000030151"/>
    </source>
</evidence>